<reference evidence="7" key="1">
    <citation type="submission" date="2016-10" db="EMBL/GenBank/DDBJ databases">
        <authorList>
            <person name="Varghese N."/>
            <person name="Submissions S."/>
        </authorList>
    </citation>
    <scope>NUCLEOTIDE SEQUENCE [LARGE SCALE GENOMIC DNA]</scope>
    <source>
        <strain evidence="7">CGMCC 1.8946</strain>
    </source>
</reference>
<dbReference type="PANTHER" id="PTHR35279:SF1">
    <property type="entry name" value="ARABINANASE_LEVANSUCRASE_INVERTASE"/>
    <property type="match status" value="1"/>
</dbReference>
<dbReference type="Pfam" id="PF00251">
    <property type="entry name" value="Glyco_hydro_32N"/>
    <property type="match status" value="1"/>
</dbReference>
<dbReference type="InterPro" id="IPR013148">
    <property type="entry name" value="Glyco_hydro_32_N"/>
</dbReference>
<evidence type="ECO:0000256" key="2">
    <source>
        <dbReference type="ARBA" id="ARBA00022801"/>
    </source>
</evidence>
<proteinExistence type="inferred from homology"/>
<dbReference type="GO" id="GO:0016798">
    <property type="term" value="F:hydrolase activity, acting on glycosyl bonds"/>
    <property type="evidence" value="ECO:0007669"/>
    <property type="project" value="UniProtKB-KW"/>
</dbReference>
<feature type="transmembrane region" description="Helical" evidence="4">
    <location>
        <begin position="7"/>
        <end position="27"/>
    </location>
</feature>
<dbReference type="PANTHER" id="PTHR35279">
    <property type="match status" value="1"/>
</dbReference>
<name>A0A1G4TVT7_9BACL</name>
<dbReference type="EMBL" id="FMTT01000072">
    <property type="protein sequence ID" value="SCW85490.1"/>
    <property type="molecule type" value="Genomic_DNA"/>
</dbReference>
<keyword evidence="2 6" id="KW-0378">Hydrolase</keyword>
<evidence type="ECO:0000256" key="4">
    <source>
        <dbReference type="SAM" id="Phobius"/>
    </source>
</evidence>
<dbReference type="Gene3D" id="2.115.10.20">
    <property type="entry name" value="Glycosyl hydrolase domain, family 43"/>
    <property type="match status" value="3"/>
</dbReference>
<keyword evidence="4" id="KW-1133">Transmembrane helix</keyword>
<dbReference type="OrthoDB" id="9759709at2"/>
<dbReference type="SUPFAM" id="SSF75005">
    <property type="entry name" value="Arabinanase/levansucrase/invertase"/>
    <property type="match status" value="3"/>
</dbReference>
<keyword evidence="7" id="KW-1185">Reference proteome</keyword>
<comment type="similarity">
    <text evidence="1">Belongs to the glycosyl hydrolase 32 family.</text>
</comment>
<evidence type="ECO:0000313" key="7">
    <source>
        <dbReference type="Proteomes" id="UP000198601"/>
    </source>
</evidence>
<evidence type="ECO:0000256" key="1">
    <source>
        <dbReference type="ARBA" id="ARBA00009902"/>
    </source>
</evidence>
<gene>
    <name evidence="6" type="ORF">SAMN04487970_10727</name>
</gene>
<evidence type="ECO:0000313" key="6">
    <source>
        <dbReference type="EMBL" id="SCW85490.1"/>
    </source>
</evidence>
<keyword evidence="4" id="KW-0472">Membrane</keyword>
<organism evidence="6 7">
    <name type="scientific">Paenibacillus tianmuensis</name>
    <dbReference type="NCBI Taxonomy" id="624147"/>
    <lineage>
        <taxon>Bacteria</taxon>
        <taxon>Bacillati</taxon>
        <taxon>Bacillota</taxon>
        <taxon>Bacilli</taxon>
        <taxon>Bacillales</taxon>
        <taxon>Paenibacillaceae</taxon>
        <taxon>Paenibacillus</taxon>
    </lineage>
</organism>
<evidence type="ECO:0000256" key="3">
    <source>
        <dbReference type="ARBA" id="ARBA00023295"/>
    </source>
</evidence>
<dbReference type="RefSeq" id="WP_090676987.1">
    <property type="nucleotide sequence ID" value="NZ_FMTT01000072.1"/>
</dbReference>
<dbReference type="InterPro" id="IPR023296">
    <property type="entry name" value="Glyco_hydro_beta-prop_sf"/>
</dbReference>
<keyword evidence="3" id="KW-0326">Glycosidase</keyword>
<dbReference type="Proteomes" id="UP000198601">
    <property type="component" value="Unassembled WGS sequence"/>
</dbReference>
<feature type="domain" description="Glycosyl hydrolase family 32 N-terminal" evidence="5">
    <location>
        <begin position="108"/>
        <end position="258"/>
    </location>
</feature>
<keyword evidence="4" id="KW-0812">Transmembrane</keyword>
<accession>A0A1G4TVT7</accession>
<protein>
    <submittedName>
        <fullName evidence="6">Glycosyl hydrolases family 32 N-terminal domain-containing protein</fullName>
    </submittedName>
</protein>
<sequence length="530" mass="59477">MKFFKSGFYLIALAFFILVSFQIGGYLQDKENRTKTISGKTNIEDTSDSRKKTASNNFTLEKLSHIPNNAPLKIEKKYDAPVLSRGKSGEWDSVDLLNPSVIKKGNTYYNYYSGYDGNVWRTGLATSADGINWSKYDKNPVLDISTDSWDSTYIAANGAAIEFNGKILYLYHGKPKDGPPAIGLAQSEDGFSFKKHNVPVLTAGDKHSWDSNGVADPYVIEHNGMLYMYFLGMDEMQVQRLGIARSEDGIKWEKIGKPIMDVGPKGSFDENGLGEPSVIYYAPYFYMLYTGRAADEKRDIGVAISLDGVNWKKLNYNGLFNDRKIDTWDGSVICDTTILLENESGLLNVWYGGGNKPEPAQNLNGDVGLFKMNIKQNREMSFFDPNNFSTKDINSKDLLKGSYEIDVDQEKKYVWVSKEASISLQKTQDKNHGLIIKGYVPFSMHKKSKEDLASLDIAILLNGKELHVEKFNEDRSFEINLDESKIKDVTGKSDFVNIEIKSSNEFVPAKVGQGNDNRGLSFILNYVGLH</sequence>
<dbReference type="STRING" id="624147.SAMN04487970_10727"/>
<dbReference type="AlphaFoldDB" id="A0A1G4TVT7"/>
<evidence type="ECO:0000259" key="5">
    <source>
        <dbReference type="Pfam" id="PF00251"/>
    </source>
</evidence>